<dbReference type="EMBL" id="AAZO01006492">
    <property type="status" value="NOT_ANNOTATED_CDS"/>
    <property type="molecule type" value="Genomic_DNA"/>
</dbReference>
<dbReference type="KEGG" id="phu:Phum_PHUM534900"/>
<dbReference type="VEuPathDB" id="VectorBase:PHUM534900"/>
<name>E0VZJ1_PEDHC</name>
<evidence type="ECO:0000313" key="3">
    <source>
        <dbReference type="EnsemblMetazoa" id="PHUM534900-PA"/>
    </source>
</evidence>
<dbReference type="GeneID" id="8235280"/>
<reference evidence="2" key="2">
    <citation type="submission" date="2007-04" db="EMBL/GenBank/DDBJ databases">
        <title>The genome of the human body louse.</title>
        <authorList>
            <consortium name="The Human Body Louse Genome Consortium"/>
            <person name="Kirkness E."/>
            <person name="Walenz B."/>
            <person name="Hass B."/>
            <person name="Bruggner R."/>
            <person name="Strausberg R."/>
        </authorList>
    </citation>
    <scope>NUCLEOTIDE SEQUENCE</scope>
    <source>
        <strain evidence="2">USDA</strain>
    </source>
</reference>
<dbReference type="EnsemblMetazoa" id="PHUM534900-RA">
    <property type="protein sequence ID" value="PHUM534900-PA"/>
    <property type="gene ID" value="PHUM534900"/>
</dbReference>
<reference evidence="2" key="1">
    <citation type="submission" date="2007-04" db="EMBL/GenBank/DDBJ databases">
        <title>Annotation of Pediculus humanus corporis strain USDA.</title>
        <authorList>
            <person name="Kirkness E."/>
            <person name="Hannick L."/>
            <person name="Hass B."/>
            <person name="Bruggner R."/>
            <person name="Lawson D."/>
            <person name="Bidwell S."/>
            <person name="Joardar V."/>
            <person name="Caler E."/>
            <person name="Walenz B."/>
            <person name="Inman J."/>
            <person name="Schobel S."/>
            <person name="Galinsky K."/>
            <person name="Amedeo P."/>
            <person name="Strausberg R."/>
        </authorList>
    </citation>
    <scope>NUCLEOTIDE SEQUENCE</scope>
    <source>
        <strain evidence="2">USDA</strain>
    </source>
</reference>
<keyword evidence="4" id="KW-1185">Reference proteome</keyword>
<proteinExistence type="predicted"/>
<dbReference type="AlphaFoldDB" id="E0VZJ1"/>
<evidence type="ECO:0000313" key="2">
    <source>
        <dbReference type="EMBL" id="EEB18797.1"/>
    </source>
</evidence>
<feature type="compositionally biased region" description="Low complexity" evidence="1">
    <location>
        <begin position="42"/>
        <end position="53"/>
    </location>
</feature>
<feature type="region of interest" description="Disordered" evidence="1">
    <location>
        <begin position="42"/>
        <end position="61"/>
    </location>
</feature>
<sequence length="61" mass="7081">MRKIKEKKNILDKYLAKAFYVVSIHLLSTVYNFNKLARASRQVSQKSSKQASQPWIPNRTG</sequence>
<evidence type="ECO:0000256" key="1">
    <source>
        <dbReference type="SAM" id="MobiDB-lite"/>
    </source>
</evidence>
<dbReference type="Proteomes" id="UP000009046">
    <property type="component" value="Unassembled WGS sequence"/>
</dbReference>
<evidence type="ECO:0000313" key="4">
    <source>
        <dbReference type="Proteomes" id="UP000009046"/>
    </source>
</evidence>
<dbReference type="HOGENOM" id="CLU_2925375_0_0_1"/>
<dbReference type="InParanoid" id="E0VZJ1"/>
<dbReference type="RefSeq" id="XP_002431535.1">
    <property type="nucleotide sequence ID" value="XM_002431490.1"/>
</dbReference>
<organism>
    <name type="scientific">Pediculus humanus subsp. corporis</name>
    <name type="common">Body louse</name>
    <dbReference type="NCBI Taxonomy" id="121224"/>
    <lineage>
        <taxon>Eukaryota</taxon>
        <taxon>Metazoa</taxon>
        <taxon>Ecdysozoa</taxon>
        <taxon>Arthropoda</taxon>
        <taxon>Hexapoda</taxon>
        <taxon>Insecta</taxon>
        <taxon>Pterygota</taxon>
        <taxon>Neoptera</taxon>
        <taxon>Paraneoptera</taxon>
        <taxon>Psocodea</taxon>
        <taxon>Troctomorpha</taxon>
        <taxon>Phthiraptera</taxon>
        <taxon>Anoplura</taxon>
        <taxon>Pediculidae</taxon>
        <taxon>Pediculus</taxon>
    </lineage>
</organism>
<protein>
    <submittedName>
        <fullName evidence="2 3">Uncharacterized protein</fullName>
    </submittedName>
</protein>
<reference evidence="3" key="3">
    <citation type="submission" date="2021-02" db="UniProtKB">
        <authorList>
            <consortium name="EnsemblMetazoa"/>
        </authorList>
    </citation>
    <scope>IDENTIFICATION</scope>
    <source>
        <strain evidence="3">USDA</strain>
    </source>
</reference>
<accession>E0VZJ1</accession>
<gene>
    <name evidence="3" type="primary">8235280</name>
    <name evidence="2" type="ORF">Phum_PHUM534900</name>
</gene>
<dbReference type="EMBL" id="DS235853">
    <property type="protein sequence ID" value="EEB18797.1"/>
    <property type="molecule type" value="Genomic_DNA"/>
</dbReference>
<dbReference type="CTD" id="8235280"/>